<protein>
    <recommendedName>
        <fullName evidence="3 13">Mevalonate kinase</fullName>
        <shortName evidence="13">MK</shortName>
        <ecNumber evidence="3 13">2.7.1.36</ecNumber>
    </recommendedName>
</protein>
<dbReference type="GO" id="GO:0016126">
    <property type="term" value="P:sterol biosynthetic process"/>
    <property type="evidence" value="ECO:0007669"/>
    <property type="project" value="UniProtKB-KW"/>
</dbReference>
<dbReference type="InterPro" id="IPR013750">
    <property type="entry name" value="GHMP_kinase_C_dom"/>
</dbReference>
<evidence type="ECO:0000259" key="15">
    <source>
        <dbReference type="Pfam" id="PF08544"/>
    </source>
</evidence>
<dbReference type="GO" id="GO:0004496">
    <property type="term" value="F:mevalonate kinase activity"/>
    <property type="evidence" value="ECO:0007669"/>
    <property type="project" value="UniProtKB-EC"/>
</dbReference>
<keyword evidence="6 13" id="KW-0808">Transferase</keyword>
<keyword evidence="9 13" id="KW-0067">ATP-binding</keyword>
<feature type="domain" description="GHMP kinase N-terminal" evidence="14">
    <location>
        <begin position="150"/>
        <end position="227"/>
    </location>
</feature>
<comment type="pathway">
    <text evidence="12 13">Isoprenoid biosynthesis; isopentenyl diphosphate biosynthesis via mevalonate pathway; isopentenyl diphosphate from (R)-mevalonate: step 1/3.</text>
</comment>
<evidence type="ECO:0000313" key="16">
    <source>
        <dbReference type="EMBL" id="VEL27033.1"/>
    </source>
</evidence>
<keyword evidence="4 13" id="KW-0963">Cytoplasm</keyword>
<comment type="subcellular location">
    <subcellularLocation>
        <location evidence="1 13">Cytoplasm</location>
    </subcellularLocation>
</comment>
<keyword evidence="11 13" id="KW-0443">Lipid metabolism</keyword>
<keyword evidence="5 13" id="KW-0444">Lipid biosynthesis</keyword>
<dbReference type="Proteomes" id="UP000784294">
    <property type="component" value="Unassembled WGS sequence"/>
</dbReference>
<evidence type="ECO:0000256" key="8">
    <source>
        <dbReference type="ARBA" id="ARBA00022777"/>
    </source>
</evidence>
<dbReference type="EC" id="2.7.1.36" evidence="3 13"/>
<comment type="similarity">
    <text evidence="2 13">Belongs to the GHMP kinase family. Mevalonate kinase subfamily.</text>
</comment>
<evidence type="ECO:0000256" key="6">
    <source>
        <dbReference type="ARBA" id="ARBA00022679"/>
    </source>
</evidence>
<dbReference type="GO" id="GO:0005524">
    <property type="term" value="F:ATP binding"/>
    <property type="evidence" value="ECO:0007669"/>
    <property type="project" value="UniProtKB-KW"/>
</dbReference>
<evidence type="ECO:0000256" key="10">
    <source>
        <dbReference type="ARBA" id="ARBA00022842"/>
    </source>
</evidence>
<proteinExistence type="inferred from homology"/>
<dbReference type="SUPFAM" id="SSF54211">
    <property type="entry name" value="Ribosomal protein S5 domain 2-like"/>
    <property type="match status" value="1"/>
</dbReference>
<reference evidence="16" key="1">
    <citation type="submission" date="2018-11" db="EMBL/GenBank/DDBJ databases">
        <authorList>
            <consortium name="Pathogen Informatics"/>
        </authorList>
    </citation>
    <scope>NUCLEOTIDE SEQUENCE</scope>
</reference>
<dbReference type="GO" id="GO:0005829">
    <property type="term" value="C:cytosol"/>
    <property type="evidence" value="ECO:0007669"/>
    <property type="project" value="TreeGrafter"/>
</dbReference>
<dbReference type="UniPathway" id="UPA00057">
    <property type="reaction ID" value="UER00098"/>
</dbReference>
<dbReference type="PROSITE" id="PS00627">
    <property type="entry name" value="GHMP_KINASES_ATP"/>
    <property type="match status" value="1"/>
</dbReference>
<dbReference type="Pfam" id="PF00288">
    <property type="entry name" value="GHMP_kinases_N"/>
    <property type="match status" value="1"/>
</dbReference>
<keyword evidence="13" id="KW-0756">Sterol biosynthesis</keyword>
<keyword evidence="13" id="KW-1207">Sterol metabolism</keyword>
<keyword evidence="13" id="KW-0753">Steroid metabolism</keyword>
<evidence type="ECO:0000256" key="2">
    <source>
        <dbReference type="ARBA" id="ARBA00006495"/>
    </source>
</evidence>
<dbReference type="Pfam" id="PF08544">
    <property type="entry name" value="GHMP_kinases_C"/>
    <property type="match status" value="1"/>
</dbReference>
<gene>
    <name evidence="16" type="ORF">PXEA_LOCUS20473</name>
</gene>
<evidence type="ECO:0000256" key="12">
    <source>
        <dbReference type="ARBA" id="ARBA00029438"/>
    </source>
</evidence>
<evidence type="ECO:0000256" key="7">
    <source>
        <dbReference type="ARBA" id="ARBA00022741"/>
    </source>
</evidence>
<keyword evidence="10" id="KW-0460">Magnesium</keyword>
<dbReference type="InterPro" id="IPR014721">
    <property type="entry name" value="Ribsml_uS5_D2-typ_fold_subgr"/>
</dbReference>
<organism evidence="16 17">
    <name type="scientific">Protopolystoma xenopodis</name>
    <dbReference type="NCBI Taxonomy" id="117903"/>
    <lineage>
        <taxon>Eukaryota</taxon>
        <taxon>Metazoa</taxon>
        <taxon>Spiralia</taxon>
        <taxon>Lophotrochozoa</taxon>
        <taxon>Platyhelminthes</taxon>
        <taxon>Monogenea</taxon>
        <taxon>Polyopisthocotylea</taxon>
        <taxon>Polystomatidea</taxon>
        <taxon>Polystomatidae</taxon>
        <taxon>Protopolystoma</taxon>
    </lineage>
</organism>
<evidence type="ECO:0000259" key="14">
    <source>
        <dbReference type="Pfam" id="PF00288"/>
    </source>
</evidence>
<comment type="catalytic activity">
    <reaction evidence="13">
        <text>(R)-mevalonate + ATP = (R)-5-phosphomevalonate + ADP + H(+)</text>
        <dbReference type="Rhea" id="RHEA:17065"/>
        <dbReference type="ChEBI" id="CHEBI:15378"/>
        <dbReference type="ChEBI" id="CHEBI:30616"/>
        <dbReference type="ChEBI" id="CHEBI:36464"/>
        <dbReference type="ChEBI" id="CHEBI:58146"/>
        <dbReference type="ChEBI" id="CHEBI:456216"/>
        <dbReference type="EC" id="2.7.1.36"/>
    </reaction>
</comment>
<dbReference type="PRINTS" id="PR00959">
    <property type="entry name" value="MEVGALKINASE"/>
</dbReference>
<dbReference type="NCBIfam" id="TIGR00549">
    <property type="entry name" value="mevalon_kin"/>
    <property type="match status" value="1"/>
</dbReference>
<dbReference type="EMBL" id="CAAALY010084427">
    <property type="protein sequence ID" value="VEL27033.1"/>
    <property type="molecule type" value="Genomic_DNA"/>
</dbReference>
<name>A0A3S5AE93_9PLAT</name>
<sequence>MVEVVRAASSSSMRFVASAPAKVIMFGEHSVVYGHMAIASAIDLRTYFDVSVKSCDYPDNDFIFLEFEGIWPNGIKVNRIHLQNGCESSDEEILLAANNCTQKCLSDNNINSPSTLLTVALCMCIVIFIKASSKSVNGSVPPLHNRNFFVSIKVSSEVPIASGLGSSASFSVAGVVACLTLNGFIDPYSWTPSEQEFVQIAKLANLAEMVAHGKPSGLDASICTRGGAITFKMGSPPICEPLIHPLDSSSKILIVNSGIERSTKDAVEFVLDKYRQDHEGIERIFSDIDTIAHSACRIMSELDFKTSNQFTKELMDLVSNGHDLLKQLGVSHPTLDHIVRIASEFNVSAKLTGAGWGGCVFGLFQE</sequence>
<comment type="caution">
    <text evidence="16">The sequence shown here is derived from an EMBL/GenBank/DDBJ whole genome shotgun (WGS) entry which is preliminary data.</text>
</comment>
<dbReference type="InterPro" id="IPR006204">
    <property type="entry name" value="GHMP_kinase_N_dom"/>
</dbReference>
<dbReference type="InterPro" id="IPR020568">
    <property type="entry name" value="Ribosomal_Su5_D2-typ_SF"/>
</dbReference>
<evidence type="ECO:0000313" key="17">
    <source>
        <dbReference type="Proteomes" id="UP000784294"/>
    </source>
</evidence>
<dbReference type="Gene3D" id="3.30.70.890">
    <property type="entry name" value="GHMP kinase, C-terminal domain"/>
    <property type="match status" value="1"/>
</dbReference>
<evidence type="ECO:0000256" key="11">
    <source>
        <dbReference type="ARBA" id="ARBA00023098"/>
    </source>
</evidence>
<feature type="domain" description="GHMP kinase C-terminal" evidence="15">
    <location>
        <begin position="312"/>
        <end position="365"/>
    </location>
</feature>
<evidence type="ECO:0000256" key="4">
    <source>
        <dbReference type="ARBA" id="ARBA00022490"/>
    </source>
</evidence>
<keyword evidence="7 13" id="KW-0547">Nucleotide-binding</keyword>
<keyword evidence="13" id="KW-0752">Steroid biosynthesis</keyword>
<dbReference type="InterPro" id="IPR036554">
    <property type="entry name" value="GHMP_kinase_C_sf"/>
</dbReference>
<dbReference type="OrthoDB" id="1652964at2759"/>
<evidence type="ECO:0000256" key="1">
    <source>
        <dbReference type="ARBA" id="ARBA00004496"/>
    </source>
</evidence>
<dbReference type="AlphaFoldDB" id="A0A3S5AE93"/>
<dbReference type="InterPro" id="IPR006203">
    <property type="entry name" value="GHMP_knse_ATP-bd_CS"/>
</dbReference>
<dbReference type="InterPro" id="IPR006205">
    <property type="entry name" value="Mev_gal_kin"/>
</dbReference>
<dbReference type="GO" id="GO:0019287">
    <property type="term" value="P:isopentenyl diphosphate biosynthetic process, mevalonate pathway"/>
    <property type="evidence" value="ECO:0007669"/>
    <property type="project" value="UniProtKB-UniPathway"/>
</dbReference>
<evidence type="ECO:0000256" key="13">
    <source>
        <dbReference type="RuleBase" id="RU363087"/>
    </source>
</evidence>
<keyword evidence="8 13" id="KW-0418">Kinase</keyword>
<feature type="non-terminal residue" evidence="16">
    <location>
        <position position="366"/>
    </location>
</feature>
<evidence type="ECO:0000256" key="5">
    <source>
        <dbReference type="ARBA" id="ARBA00022516"/>
    </source>
</evidence>
<accession>A0A3S5AE93</accession>
<keyword evidence="17" id="KW-1185">Reference proteome</keyword>
<dbReference type="Gene3D" id="3.30.230.10">
    <property type="match status" value="1"/>
</dbReference>
<dbReference type="SUPFAM" id="SSF55060">
    <property type="entry name" value="GHMP Kinase, C-terminal domain"/>
    <property type="match status" value="1"/>
</dbReference>
<evidence type="ECO:0000256" key="3">
    <source>
        <dbReference type="ARBA" id="ARBA00012103"/>
    </source>
</evidence>
<dbReference type="PANTHER" id="PTHR43290">
    <property type="entry name" value="MEVALONATE KINASE"/>
    <property type="match status" value="1"/>
</dbReference>
<evidence type="ECO:0000256" key="9">
    <source>
        <dbReference type="ARBA" id="ARBA00022840"/>
    </source>
</evidence>
<dbReference type="PANTHER" id="PTHR43290:SF2">
    <property type="entry name" value="MEVALONATE KINASE"/>
    <property type="match status" value="1"/>
</dbReference>